<dbReference type="EMBL" id="NFMF01000001">
    <property type="protein sequence ID" value="PNH22513.1"/>
    <property type="molecule type" value="Genomic_DNA"/>
</dbReference>
<gene>
    <name evidence="2" type="ORF">CAL30_00710</name>
    <name evidence="1" type="ORF">HMPREF3182_01034</name>
</gene>
<reference evidence="2 4" key="3">
    <citation type="submission" date="2017-05" db="EMBL/GenBank/DDBJ databases">
        <authorList>
            <person name="Song R."/>
            <person name="Chenine A.L."/>
            <person name="Ruprecht R.M."/>
        </authorList>
    </citation>
    <scope>NUCLEOTIDE SEQUENCE [LARGE SCALE GENOMIC DNA]</scope>
    <source>
        <strain evidence="2 4">KA00229</strain>
    </source>
</reference>
<dbReference type="InterPro" id="IPR041492">
    <property type="entry name" value="HAD_2"/>
</dbReference>
<dbReference type="Gene3D" id="1.10.150.240">
    <property type="entry name" value="Putative phosphatase, domain 2"/>
    <property type="match status" value="1"/>
</dbReference>
<protein>
    <submittedName>
        <fullName evidence="1 2">Haloacid dehalogenase</fullName>
    </submittedName>
</protein>
<keyword evidence="3" id="KW-1185">Reference proteome</keyword>
<dbReference type="GO" id="GO:0005829">
    <property type="term" value="C:cytosol"/>
    <property type="evidence" value="ECO:0007669"/>
    <property type="project" value="TreeGrafter"/>
</dbReference>
<accession>A0A2J8BCK9</accession>
<dbReference type="SFLD" id="SFLDG01129">
    <property type="entry name" value="C1.5:_HAD__Beta-PGM__Phosphata"/>
    <property type="match status" value="1"/>
</dbReference>
<dbReference type="SUPFAM" id="SSF56784">
    <property type="entry name" value="HAD-like"/>
    <property type="match status" value="1"/>
</dbReference>
<dbReference type="EMBL" id="LSDT01000044">
    <property type="protein sequence ID" value="KXB90614.1"/>
    <property type="molecule type" value="Genomic_DNA"/>
</dbReference>
<name>A0A134CET2_9FIRM</name>
<reference evidence="1" key="2">
    <citation type="submission" date="2016-01" db="EMBL/GenBank/DDBJ databases">
        <authorList>
            <person name="Oliw E.H."/>
        </authorList>
    </citation>
    <scope>NUCLEOTIDE SEQUENCE [LARGE SCALE GENOMIC DNA]</scope>
    <source>
        <strain evidence="1">KA00182</strain>
    </source>
</reference>
<comment type="caution">
    <text evidence="1">The sequence shown here is derived from an EMBL/GenBank/DDBJ whole genome shotgun (WGS) entry which is preliminary data.</text>
</comment>
<dbReference type="InterPro" id="IPR023214">
    <property type="entry name" value="HAD_sf"/>
</dbReference>
<reference evidence="3" key="1">
    <citation type="submission" date="2016-01" db="EMBL/GenBank/DDBJ databases">
        <authorList>
            <person name="Mitreva M."/>
            <person name="Pepin K.H."/>
            <person name="Mihindukulasuriya K.A."/>
            <person name="Fulton R."/>
            <person name="Fronick C."/>
            <person name="O'Laughlin M."/>
            <person name="Miner T."/>
            <person name="Herter B."/>
            <person name="Rosa B.A."/>
            <person name="Cordes M."/>
            <person name="Tomlinson C."/>
            <person name="Wollam A."/>
            <person name="Palsikar V.B."/>
            <person name="Mardis E.R."/>
            <person name="Wilson R.K."/>
        </authorList>
    </citation>
    <scope>NUCLEOTIDE SEQUENCE [LARGE SCALE GENOMIC DNA]</scope>
    <source>
        <strain evidence="3">KA00182</strain>
    </source>
</reference>
<dbReference type="PANTHER" id="PTHR43434:SF1">
    <property type="entry name" value="PHOSPHOGLYCOLATE PHOSPHATASE"/>
    <property type="match status" value="1"/>
</dbReference>
<dbReference type="STRING" id="1588748.HMPREF3182_01034"/>
<dbReference type="Proteomes" id="UP000242958">
    <property type="component" value="Unassembled WGS sequence"/>
</dbReference>
<dbReference type="InterPro" id="IPR023198">
    <property type="entry name" value="PGP-like_dom2"/>
</dbReference>
<evidence type="ECO:0000313" key="2">
    <source>
        <dbReference type="EMBL" id="PNH22513.1"/>
    </source>
</evidence>
<accession>A0A134CET2</accession>
<dbReference type="GO" id="GO:0006281">
    <property type="term" value="P:DNA repair"/>
    <property type="evidence" value="ECO:0007669"/>
    <property type="project" value="TreeGrafter"/>
</dbReference>
<evidence type="ECO:0000313" key="3">
    <source>
        <dbReference type="Proteomes" id="UP000070160"/>
    </source>
</evidence>
<dbReference type="InterPro" id="IPR050155">
    <property type="entry name" value="HAD-like_hydrolase_sf"/>
</dbReference>
<dbReference type="Proteomes" id="UP000070160">
    <property type="component" value="Unassembled WGS sequence"/>
</dbReference>
<sequence length="228" mass="25556">MNIVYWDIDGTLINTGAAGMHAVLEVFRQCKGPKVHLPRIEAGGRTDNYICQQVLYKSTGIMPTEEEVQSFCRQYEAALLKWLQRTGKEGTIFKAVPPILEALHHKPQVKQLLLTGNSSIGAKLKLSYFGLDKYFDFVHSGFAFHFYYRNDLAQHARKIAEKQWGDEIAEVYVIGDTPYDIQCGKAIGAKTIAVATGHYSYDVLAACEPWAVLPELPDVDTFISLLQV</sequence>
<dbReference type="SFLD" id="SFLDS00003">
    <property type="entry name" value="Haloacid_Dehalogenase"/>
    <property type="match status" value="1"/>
</dbReference>
<evidence type="ECO:0000313" key="1">
    <source>
        <dbReference type="EMBL" id="KXB90614.1"/>
    </source>
</evidence>
<dbReference type="RefSeq" id="WP_062485795.1">
    <property type="nucleotide sequence ID" value="NZ_KQ960952.1"/>
</dbReference>
<dbReference type="PANTHER" id="PTHR43434">
    <property type="entry name" value="PHOSPHOGLYCOLATE PHOSPHATASE"/>
    <property type="match status" value="1"/>
</dbReference>
<dbReference type="InterPro" id="IPR036412">
    <property type="entry name" value="HAD-like_sf"/>
</dbReference>
<dbReference type="GO" id="GO:0008967">
    <property type="term" value="F:phosphoglycolate phosphatase activity"/>
    <property type="evidence" value="ECO:0007669"/>
    <property type="project" value="TreeGrafter"/>
</dbReference>
<dbReference type="PATRIC" id="fig|1588748.3.peg.996"/>
<dbReference type="AlphaFoldDB" id="A0A134CET2"/>
<proteinExistence type="predicted"/>
<dbReference type="Pfam" id="PF13419">
    <property type="entry name" value="HAD_2"/>
    <property type="match status" value="1"/>
</dbReference>
<dbReference type="Gene3D" id="3.40.50.1000">
    <property type="entry name" value="HAD superfamily/HAD-like"/>
    <property type="match status" value="1"/>
</dbReference>
<keyword evidence="1" id="KW-0378">Hydrolase</keyword>
<evidence type="ECO:0000313" key="4">
    <source>
        <dbReference type="Proteomes" id="UP000242958"/>
    </source>
</evidence>
<organism evidence="1 3">
    <name type="scientific">Megasphaera hutchinsoni</name>
    <dbReference type="NCBI Taxonomy" id="1588748"/>
    <lineage>
        <taxon>Bacteria</taxon>
        <taxon>Bacillati</taxon>
        <taxon>Bacillota</taxon>
        <taxon>Negativicutes</taxon>
        <taxon>Veillonellales</taxon>
        <taxon>Veillonellaceae</taxon>
        <taxon>Megasphaera</taxon>
    </lineage>
</organism>